<keyword evidence="1" id="KW-1133">Transmembrane helix</keyword>
<feature type="transmembrane region" description="Helical" evidence="1">
    <location>
        <begin position="21"/>
        <end position="41"/>
    </location>
</feature>
<evidence type="ECO:0000256" key="1">
    <source>
        <dbReference type="SAM" id="Phobius"/>
    </source>
</evidence>
<keyword evidence="1" id="KW-0472">Membrane</keyword>
<reference evidence="3" key="1">
    <citation type="journal article" date="2019" name="Int. J. Syst. Evol. Microbiol.">
        <title>The Global Catalogue of Microorganisms (GCM) 10K type strain sequencing project: providing services to taxonomists for standard genome sequencing and annotation.</title>
        <authorList>
            <consortium name="The Broad Institute Genomics Platform"/>
            <consortium name="The Broad Institute Genome Sequencing Center for Infectious Disease"/>
            <person name="Wu L."/>
            <person name="Ma J."/>
        </authorList>
    </citation>
    <scope>NUCLEOTIDE SEQUENCE [LARGE SCALE GENOMIC DNA]</scope>
    <source>
        <strain evidence="3">JCM 4594</strain>
    </source>
</reference>
<keyword evidence="1" id="KW-0812">Transmembrane</keyword>
<evidence type="ECO:0000313" key="2">
    <source>
        <dbReference type="EMBL" id="GGY28019.1"/>
    </source>
</evidence>
<comment type="caution">
    <text evidence="2">The sequence shown here is derived from an EMBL/GenBank/DDBJ whole genome shotgun (WGS) entry which is preliminary data.</text>
</comment>
<protein>
    <submittedName>
        <fullName evidence="2">Uncharacterized protein</fullName>
    </submittedName>
</protein>
<sequence>MGKLVIKRRTCRVAAMGIESQIALVSSPFFAVVTVLIAVAMTHPEPQVRARAERLLGMIFRTG</sequence>
<accession>A0ABQ2ZZ18</accession>
<proteinExistence type="predicted"/>
<dbReference type="Proteomes" id="UP000600946">
    <property type="component" value="Unassembled WGS sequence"/>
</dbReference>
<evidence type="ECO:0000313" key="3">
    <source>
        <dbReference type="Proteomes" id="UP000600946"/>
    </source>
</evidence>
<dbReference type="EMBL" id="BMUU01000003">
    <property type="protein sequence ID" value="GGY28019.1"/>
    <property type="molecule type" value="Genomic_DNA"/>
</dbReference>
<name>A0ABQ2ZZ18_9ACTN</name>
<organism evidence="2 3">
    <name type="scientific">Streptomyces xanthochromogenes</name>
    <dbReference type="NCBI Taxonomy" id="67384"/>
    <lineage>
        <taxon>Bacteria</taxon>
        <taxon>Bacillati</taxon>
        <taxon>Actinomycetota</taxon>
        <taxon>Actinomycetes</taxon>
        <taxon>Kitasatosporales</taxon>
        <taxon>Streptomycetaceae</taxon>
        <taxon>Streptomyces</taxon>
    </lineage>
</organism>
<gene>
    <name evidence="2" type="ORF">GCM10010326_21980</name>
</gene>
<keyword evidence="3" id="KW-1185">Reference proteome</keyword>